<gene>
    <name evidence="1" type="ORF">NCTC11694_01473</name>
</gene>
<evidence type="ECO:0000313" key="2">
    <source>
        <dbReference type="Proteomes" id="UP000255050"/>
    </source>
</evidence>
<proteinExistence type="predicted"/>
<dbReference type="EMBL" id="UGJR01000002">
    <property type="protein sequence ID" value="STR40319.1"/>
    <property type="molecule type" value="Genomic_DNA"/>
</dbReference>
<dbReference type="GO" id="GO:0008233">
    <property type="term" value="F:peptidase activity"/>
    <property type="evidence" value="ECO:0007669"/>
    <property type="project" value="UniProtKB-KW"/>
</dbReference>
<reference evidence="1 2" key="1">
    <citation type="submission" date="2018-06" db="EMBL/GenBank/DDBJ databases">
        <authorList>
            <consortium name="Pathogen Informatics"/>
            <person name="Doyle S."/>
        </authorList>
    </citation>
    <scope>NUCLEOTIDE SEQUENCE [LARGE SCALE GENOMIC DNA]</scope>
    <source>
        <strain evidence="1 2">NCTC11694</strain>
    </source>
</reference>
<dbReference type="Proteomes" id="UP000255050">
    <property type="component" value="Unassembled WGS sequence"/>
</dbReference>
<name>A0A7H4LVZ3_9ENTR</name>
<sequence>MEPELSAQAIYSEYEDNLQIADADTLKQWCQWVWQNAQLLELPGLSANAWPLLIQEGARYTGDQETLPLCVLWIARQLREAAAFCEGEEISAEEMQTMLERRLWREGYLAERIQDEILQEQILIETKANASDKSTHSPSLSFRAIRVRLASLHVLAASYISATANLLTLSVRPSSVATFMQKA</sequence>
<evidence type="ECO:0000313" key="1">
    <source>
        <dbReference type="EMBL" id="STR40319.1"/>
    </source>
</evidence>
<keyword evidence="1" id="KW-0645">Protease</keyword>
<organism evidence="1 2">
    <name type="scientific">Klebsiella michiganensis</name>
    <dbReference type="NCBI Taxonomy" id="1134687"/>
    <lineage>
        <taxon>Bacteria</taxon>
        <taxon>Pseudomonadati</taxon>
        <taxon>Pseudomonadota</taxon>
        <taxon>Gammaproteobacteria</taxon>
        <taxon>Enterobacterales</taxon>
        <taxon>Enterobacteriaceae</taxon>
        <taxon>Klebsiella/Raoultella group</taxon>
        <taxon>Klebsiella</taxon>
    </lineage>
</organism>
<protein>
    <submittedName>
        <fullName evidence="1">Putative ATP-dependent protease</fullName>
    </submittedName>
</protein>
<comment type="caution">
    <text evidence="1">The sequence shown here is derived from an EMBL/GenBank/DDBJ whole genome shotgun (WGS) entry which is preliminary data.</text>
</comment>
<dbReference type="GO" id="GO:0006508">
    <property type="term" value="P:proteolysis"/>
    <property type="evidence" value="ECO:0007669"/>
    <property type="project" value="UniProtKB-KW"/>
</dbReference>
<dbReference type="AlphaFoldDB" id="A0A7H4LVZ3"/>
<keyword evidence="1" id="KW-0378">Hydrolase</keyword>
<accession>A0A7H4LVZ3</accession>